<dbReference type="OrthoDB" id="9803333at2"/>
<dbReference type="Gene3D" id="3.40.50.720">
    <property type="entry name" value="NAD(P)-binding Rossmann-like Domain"/>
    <property type="match status" value="1"/>
</dbReference>
<keyword evidence="2" id="KW-0560">Oxidoreductase</keyword>
<dbReference type="SUPFAM" id="SSF51735">
    <property type="entry name" value="NAD(P)-binding Rossmann-fold domains"/>
    <property type="match status" value="1"/>
</dbReference>
<comment type="caution">
    <text evidence="4">The sequence shown here is derived from an EMBL/GenBank/DDBJ whole genome shotgun (WGS) entry which is preliminary data.</text>
</comment>
<sequence>MNASGPLAGKTALITGADAGIGRAIACTLARQGAQVVIQHPHSPESAADVVKEITAADGSALALAADLGDSAEYDELIQVLLEDCGHWDLLVHTGSTALTTPLRELSAEEFELGFAAPAKALLNGMRLAATHLAGDGRIITVAAATAPGNAVDNAATGALAEFTRLLATDFAARRITVNAVTSAAHAGARAESDDQDKSEHEPSYAPESSVLDRLAAATEITDVVALLASEDAAAVTAQHIRVGAGTSGS</sequence>
<dbReference type="PANTHER" id="PTHR43639:SF1">
    <property type="entry name" value="SHORT-CHAIN DEHYDROGENASE_REDUCTASE FAMILY PROTEIN"/>
    <property type="match status" value="1"/>
</dbReference>
<dbReference type="AlphaFoldDB" id="A0A511MG25"/>
<dbReference type="PANTHER" id="PTHR43639">
    <property type="entry name" value="OXIDOREDUCTASE, SHORT-CHAIN DEHYDROGENASE/REDUCTASE FAMILY (AFU_ORTHOLOGUE AFUA_5G02870)"/>
    <property type="match status" value="1"/>
</dbReference>
<evidence type="ECO:0000313" key="4">
    <source>
        <dbReference type="EMBL" id="GEM39027.1"/>
    </source>
</evidence>
<keyword evidence="5" id="KW-1185">Reference proteome</keyword>
<dbReference type="InterPro" id="IPR036291">
    <property type="entry name" value="NAD(P)-bd_dom_sf"/>
</dbReference>
<reference evidence="4 5" key="1">
    <citation type="submission" date="2019-07" db="EMBL/GenBank/DDBJ databases">
        <title>Whole genome shotgun sequence of Nocardia ninae NBRC 108245.</title>
        <authorList>
            <person name="Hosoyama A."/>
            <person name="Uohara A."/>
            <person name="Ohji S."/>
            <person name="Ichikawa N."/>
        </authorList>
    </citation>
    <scope>NUCLEOTIDE SEQUENCE [LARGE SCALE GENOMIC DNA]</scope>
    <source>
        <strain evidence="4 5">NBRC 108245</strain>
    </source>
</reference>
<comment type="similarity">
    <text evidence="1">Belongs to the short-chain dehydrogenases/reductases (SDR) family.</text>
</comment>
<evidence type="ECO:0000256" key="2">
    <source>
        <dbReference type="ARBA" id="ARBA00023002"/>
    </source>
</evidence>
<dbReference type="InterPro" id="IPR002347">
    <property type="entry name" value="SDR_fam"/>
</dbReference>
<name>A0A511MG25_9NOCA</name>
<organism evidence="4 5">
    <name type="scientific">Nocardia ninae NBRC 108245</name>
    <dbReference type="NCBI Taxonomy" id="1210091"/>
    <lineage>
        <taxon>Bacteria</taxon>
        <taxon>Bacillati</taxon>
        <taxon>Actinomycetota</taxon>
        <taxon>Actinomycetes</taxon>
        <taxon>Mycobacteriales</taxon>
        <taxon>Nocardiaceae</taxon>
        <taxon>Nocardia</taxon>
    </lineage>
</organism>
<proteinExistence type="inferred from homology"/>
<dbReference type="Pfam" id="PF13561">
    <property type="entry name" value="adh_short_C2"/>
    <property type="match status" value="1"/>
</dbReference>
<evidence type="ECO:0000313" key="5">
    <source>
        <dbReference type="Proteomes" id="UP000321424"/>
    </source>
</evidence>
<dbReference type="Proteomes" id="UP000321424">
    <property type="component" value="Unassembled WGS sequence"/>
</dbReference>
<gene>
    <name evidence="4" type="ORF">NN4_35460</name>
</gene>
<dbReference type="EMBL" id="BJXA01000021">
    <property type="protein sequence ID" value="GEM39027.1"/>
    <property type="molecule type" value="Genomic_DNA"/>
</dbReference>
<protein>
    <submittedName>
        <fullName evidence="4">3-ketoacyl-ACP reductase</fullName>
    </submittedName>
</protein>
<dbReference type="PRINTS" id="PR00081">
    <property type="entry name" value="GDHRDH"/>
</dbReference>
<accession>A0A511MG25</accession>
<dbReference type="RefSeq" id="WP_147132109.1">
    <property type="nucleotide sequence ID" value="NZ_BJXA01000021.1"/>
</dbReference>
<dbReference type="GO" id="GO:0016491">
    <property type="term" value="F:oxidoreductase activity"/>
    <property type="evidence" value="ECO:0007669"/>
    <property type="project" value="UniProtKB-KW"/>
</dbReference>
<evidence type="ECO:0000256" key="3">
    <source>
        <dbReference type="SAM" id="MobiDB-lite"/>
    </source>
</evidence>
<feature type="compositionally biased region" description="Basic and acidic residues" evidence="3">
    <location>
        <begin position="189"/>
        <end position="203"/>
    </location>
</feature>
<feature type="region of interest" description="Disordered" evidence="3">
    <location>
        <begin position="185"/>
        <end position="210"/>
    </location>
</feature>
<evidence type="ECO:0000256" key="1">
    <source>
        <dbReference type="ARBA" id="ARBA00006484"/>
    </source>
</evidence>